<dbReference type="Proteomes" id="UP000492821">
    <property type="component" value="Unassembled WGS sequence"/>
</dbReference>
<dbReference type="SUPFAM" id="SSF82199">
    <property type="entry name" value="SET domain"/>
    <property type="match status" value="1"/>
</dbReference>
<keyword evidence="3 4" id="KW-0949">S-adenosyl-L-methionine</keyword>
<reference evidence="6" key="2">
    <citation type="submission" date="2020-10" db="UniProtKB">
        <authorList>
            <consortium name="WormBaseParasite"/>
        </authorList>
    </citation>
    <scope>IDENTIFICATION</scope>
</reference>
<dbReference type="InterPro" id="IPR050600">
    <property type="entry name" value="SETD3_SETD6_MTase"/>
</dbReference>
<accession>A0A7E4VEU2</accession>
<dbReference type="AlphaFoldDB" id="A0A7E4VEU2"/>
<dbReference type="PANTHER" id="PTHR13271:SF47">
    <property type="entry name" value="ACTIN-HISTIDINE N-METHYLTRANSFERASE"/>
    <property type="match status" value="1"/>
</dbReference>
<keyword evidence="5" id="KW-1185">Reference proteome</keyword>
<evidence type="ECO:0000313" key="5">
    <source>
        <dbReference type="Proteomes" id="UP000492821"/>
    </source>
</evidence>
<evidence type="ECO:0000256" key="3">
    <source>
        <dbReference type="ARBA" id="ARBA00022691"/>
    </source>
</evidence>
<sequence>MKEETIKEVSELFTKVLVVQPSDNPKELFADHVKIREVLAKVSAEQTPFVPNKDRASKIPAFLDWAKKANIKFDNVTVQKSDKGYSLVAKNPLKTDSIAVEVPRSAILTTDSSKINKGLRELFFKDQLVLSIENCPLVLLLAHEMLDSGSHWQPYLDILPGDVVSVLSMSNDELLALKPSLAFVLALQFFRCIARHYVYFLLMTVNSSLTSKLLPKQGTDAIRKTLFTSQNFTFELYAWCMAIVTSRVNRVPNLVQVGPKTTTSPALIPMMDFANFEFVADINAAQSEVFYAIPQKKVQFLVHRDVEANTELVLQIGSKTNRDCLIYSGFVPVESNPMDVYELRLGFPKGTPQWKIICAQRMGVLSPNEYGATFIIHLATFYAHQLEYAAFWNFAKLFVATSMAEFNTEANVITAKDYLLKRFELYLAGYRDLAASEPKNGTLAARYAWRLKKSEKDILEEMVKYFSQSNETIITSNGSIQPPPLATAEDTSEEAITDGVEQLQVGA</sequence>
<dbReference type="PANTHER" id="PTHR13271">
    <property type="entry name" value="UNCHARACTERIZED PUTATIVE METHYLTRANSFERASE"/>
    <property type="match status" value="1"/>
</dbReference>
<dbReference type="Gene3D" id="3.90.1410.10">
    <property type="entry name" value="set domain protein methyltransferase, domain 1"/>
    <property type="match status" value="1"/>
</dbReference>
<evidence type="ECO:0000256" key="1">
    <source>
        <dbReference type="ARBA" id="ARBA00022603"/>
    </source>
</evidence>
<proteinExistence type="inferred from homology"/>
<dbReference type="WBParaSite" id="Pan_g20051.t1">
    <property type="protein sequence ID" value="Pan_g20051.t1"/>
    <property type="gene ID" value="Pan_g20051"/>
</dbReference>
<dbReference type="GO" id="GO:0032259">
    <property type="term" value="P:methylation"/>
    <property type="evidence" value="ECO:0007669"/>
    <property type="project" value="UniProtKB-KW"/>
</dbReference>
<reference evidence="5" key="1">
    <citation type="journal article" date="2013" name="Genetics">
        <title>The draft genome and transcriptome of Panagrellus redivivus are shaped by the harsh demands of a free-living lifestyle.</title>
        <authorList>
            <person name="Srinivasan J."/>
            <person name="Dillman A.R."/>
            <person name="Macchietto M.G."/>
            <person name="Heikkinen L."/>
            <person name="Lakso M."/>
            <person name="Fracchia K.M."/>
            <person name="Antoshechkin I."/>
            <person name="Mortazavi A."/>
            <person name="Wong G."/>
            <person name="Sternberg P.W."/>
        </authorList>
    </citation>
    <scope>NUCLEOTIDE SEQUENCE [LARGE SCALE GENOMIC DNA]</scope>
    <source>
        <strain evidence="5">MT8872</strain>
    </source>
</reference>
<evidence type="ECO:0000256" key="4">
    <source>
        <dbReference type="PROSITE-ProRule" id="PRU00898"/>
    </source>
</evidence>
<evidence type="ECO:0000256" key="2">
    <source>
        <dbReference type="ARBA" id="ARBA00022679"/>
    </source>
</evidence>
<dbReference type="EC" id="2.1.1.85" evidence="4"/>
<organism evidence="5 6">
    <name type="scientific">Panagrellus redivivus</name>
    <name type="common">Microworm</name>
    <dbReference type="NCBI Taxonomy" id="6233"/>
    <lineage>
        <taxon>Eukaryota</taxon>
        <taxon>Metazoa</taxon>
        <taxon>Ecdysozoa</taxon>
        <taxon>Nematoda</taxon>
        <taxon>Chromadorea</taxon>
        <taxon>Rhabditida</taxon>
        <taxon>Tylenchina</taxon>
        <taxon>Panagrolaimomorpha</taxon>
        <taxon>Panagrolaimoidea</taxon>
        <taxon>Panagrolaimidae</taxon>
        <taxon>Panagrellus</taxon>
    </lineage>
</organism>
<dbReference type="InterPro" id="IPR025785">
    <property type="entry name" value="SETD3"/>
</dbReference>
<dbReference type="GO" id="GO:0016279">
    <property type="term" value="F:protein-lysine N-methyltransferase activity"/>
    <property type="evidence" value="ECO:0007669"/>
    <property type="project" value="TreeGrafter"/>
</dbReference>
<name>A0A7E4VEU2_PANRE</name>
<dbReference type="PROSITE" id="PS51565">
    <property type="entry name" value="SAM_MT85_SETD3"/>
    <property type="match status" value="1"/>
</dbReference>
<dbReference type="InterPro" id="IPR046341">
    <property type="entry name" value="SET_dom_sf"/>
</dbReference>
<keyword evidence="2 4" id="KW-0808">Transferase</keyword>
<comment type="catalytic activity">
    <reaction evidence="4">
        <text>L-histidyl-[protein] + S-adenosyl-L-methionine = N(tele)-methyl-L-histidyl-[protein] + S-adenosyl-L-homocysteine + H(+)</text>
        <dbReference type="Rhea" id="RHEA:19369"/>
        <dbReference type="Rhea" id="RHEA-COMP:9745"/>
        <dbReference type="Rhea" id="RHEA-COMP:11600"/>
        <dbReference type="ChEBI" id="CHEBI:15378"/>
        <dbReference type="ChEBI" id="CHEBI:16367"/>
        <dbReference type="ChEBI" id="CHEBI:29979"/>
        <dbReference type="ChEBI" id="CHEBI:57856"/>
        <dbReference type="ChEBI" id="CHEBI:59789"/>
        <dbReference type="EC" id="2.1.1.85"/>
    </reaction>
</comment>
<comment type="similarity">
    <text evidence="4">Belongs to the class V-like SAM-binding methyltransferase superfamily. SETD3 actin-histidine methyltransferase family.</text>
</comment>
<dbReference type="GO" id="GO:0018064">
    <property type="term" value="F:protein-L-histidine N-tele-methyltransferase activity"/>
    <property type="evidence" value="ECO:0007669"/>
    <property type="project" value="UniProtKB-EC"/>
</dbReference>
<protein>
    <recommendedName>
        <fullName evidence="4">protein-histidine N-methyltransferase</fullName>
        <ecNumber evidence="4">2.1.1.85</ecNumber>
    </recommendedName>
</protein>
<evidence type="ECO:0000313" key="6">
    <source>
        <dbReference type="WBParaSite" id="Pan_g20051.t1"/>
    </source>
</evidence>
<keyword evidence="1 4" id="KW-0489">Methyltransferase</keyword>